<dbReference type="Proteomes" id="UP000217549">
    <property type="component" value="Chromosome I"/>
</dbReference>
<evidence type="ECO:0000313" key="3">
    <source>
        <dbReference type="Proteomes" id="UP000217549"/>
    </source>
</evidence>
<organism evidence="2 3">
    <name type="scientific">Anaerobutyricum hallii</name>
    <dbReference type="NCBI Taxonomy" id="39488"/>
    <lineage>
        <taxon>Bacteria</taxon>
        <taxon>Bacillati</taxon>
        <taxon>Bacillota</taxon>
        <taxon>Clostridia</taxon>
        <taxon>Lachnospirales</taxon>
        <taxon>Lachnospiraceae</taxon>
        <taxon>Anaerobutyricum</taxon>
    </lineage>
</organism>
<keyword evidence="1" id="KW-1133">Transmembrane helix</keyword>
<gene>
    <name evidence="2" type="ORF">EHLA_1532</name>
</gene>
<evidence type="ECO:0000256" key="1">
    <source>
        <dbReference type="SAM" id="Phobius"/>
    </source>
</evidence>
<dbReference type="RefSeq" id="WP_096240099.1">
    <property type="nucleotide sequence ID" value="NZ_LT907978.1"/>
</dbReference>
<name>A0A285PRL8_9FIRM</name>
<keyword evidence="1" id="KW-0472">Membrane</keyword>
<protein>
    <submittedName>
        <fullName evidence="2">Uncharacterized protein</fullName>
    </submittedName>
</protein>
<keyword evidence="1" id="KW-0812">Transmembrane</keyword>
<dbReference type="AlphaFoldDB" id="A0A285PRL8"/>
<proteinExistence type="predicted"/>
<accession>A0A285PRL8</accession>
<reference evidence="3" key="1">
    <citation type="submission" date="2017-09" db="EMBL/GenBank/DDBJ databases">
        <authorList>
            <person name="Shetty A S."/>
        </authorList>
    </citation>
    <scope>NUCLEOTIDE SEQUENCE [LARGE SCALE GENOMIC DNA]</scope>
</reference>
<keyword evidence="3" id="KW-1185">Reference proteome</keyword>
<feature type="transmembrane region" description="Helical" evidence="1">
    <location>
        <begin position="6"/>
        <end position="24"/>
    </location>
</feature>
<dbReference type="EMBL" id="LT907978">
    <property type="protein sequence ID" value="SOB72251.1"/>
    <property type="molecule type" value="Genomic_DNA"/>
</dbReference>
<evidence type="ECO:0000313" key="2">
    <source>
        <dbReference type="EMBL" id="SOB72251.1"/>
    </source>
</evidence>
<sequence>MNKKNITLVFVAIVFSIIVGMIIGKSLLKYKEGEPDVVGSFSMNRDENLTVVANRKNISDKKEAFARLLLKMYKENSFHSIKFSTDHGYATSLDMTVYSWKEDIENGKSIMQIEFRPIEYGKDYDIVHNPDKYVLFIDGTEIK</sequence>
<dbReference type="KEGG" id="ehl:EHLA_1532"/>